<organism evidence="5 6">
    <name type="scientific">Kineosphaera limosa NBRC 100340</name>
    <dbReference type="NCBI Taxonomy" id="1184609"/>
    <lineage>
        <taxon>Bacteria</taxon>
        <taxon>Bacillati</taxon>
        <taxon>Actinomycetota</taxon>
        <taxon>Actinomycetes</taxon>
        <taxon>Micrococcales</taxon>
        <taxon>Dermatophilaceae</taxon>
        <taxon>Kineosphaera</taxon>
    </lineage>
</organism>
<dbReference type="EMBL" id="BAHD01000084">
    <property type="protein sequence ID" value="GAB97846.1"/>
    <property type="molecule type" value="Genomic_DNA"/>
</dbReference>
<dbReference type="GO" id="GO:0000166">
    <property type="term" value="F:nucleotide binding"/>
    <property type="evidence" value="ECO:0007669"/>
    <property type="project" value="InterPro"/>
</dbReference>
<dbReference type="Pfam" id="PF22725">
    <property type="entry name" value="GFO_IDH_MocA_C3"/>
    <property type="match status" value="1"/>
</dbReference>
<accession>K6WVK6</accession>
<gene>
    <name evidence="5" type="ORF">KILIM_084_00180</name>
</gene>
<dbReference type="InterPro" id="IPR055170">
    <property type="entry name" value="GFO_IDH_MocA-like_dom"/>
</dbReference>
<dbReference type="Proteomes" id="UP000008366">
    <property type="component" value="Unassembled WGS sequence"/>
</dbReference>
<evidence type="ECO:0000256" key="2">
    <source>
        <dbReference type="ARBA" id="ARBA00023027"/>
    </source>
</evidence>
<dbReference type="OrthoDB" id="9792085at2"/>
<evidence type="ECO:0000313" key="6">
    <source>
        <dbReference type="Proteomes" id="UP000008366"/>
    </source>
</evidence>
<dbReference type="AlphaFoldDB" id="K6WVK6"/>
<dbReference type="InterPro" id="IPR036291">
    <property type="entry name" value="NAD(P)-bd_dom_sf"/>
</dbReference>
<dbReference type="Pfam" id="PF01408">
    <property type="entry name" value="GFO_IDH_MocA"/>
    <property type="match status" value="1"/>
</dbReference>
<keyword evidence="1" id="KW-0560">Oxidoreductase</keyword>
<dbReference type="SUPFAM" id="SSF55347">
    <property type="entry name" value="Glyceraldehyde-3-phosphate dehydrogenase-like, C-terminal domain"/>
    <property type="match status" value="1"/>
</dbReference>
<comment type="caution">
    <text evidence="5">The sequence shown here is derived from an EMBL/GenBank/DDBJ whole genome shotgun (WGS) entry which is preliminary data.</text>
</comment>
<dbReference type="InterPro" id="IPR000683">
    <property type="entry name" value="Gfo/Idh/MocA-like_OxRdtase_N"/>
</dbReference>
<evidence type="ECO:0000313" key="5">
    <source>
        <dbReference type="EMBL" id="GAB97846.1"/>
    </source>
</evidence>
<reference evidence="5 6" key="1">
    <citation type="submission" date="2012-08" db="EMBL/GenBank/DDBJ databases">
        <title>Whole genome shotgun sequence of Kineosphaera limosa NBRC 100340.</title>
        <authorList>
            <person name="Yoshida I."/>
            <person name="Isaki S."/>
            <person name="Hosoyama A."/>
            <person name="Tsuchikane K."/>
            <person name="Katsumata H."/>
            <person name="Ando Y."/>
            <person name="Ohji S."/>
            <person name="Hamada M."/>
            <person name="Tamura T."/>
            <person name="Yamazoe A."/>
            <person name="Yamazaki S."/>
            <person name="Fujita N."/>
        </authorList>
    </citation>
    <scope>NUCLEOTIDE SEQUENCE [LARGE SCALE GENOMIC DNA]</scope>
    <source>
        <strain evidence="5 6">NBRC 100340</strain>
    </source>
</reference>
<dbReference type="Gene3D" id="3.30.360.10">
    <property type="entry name" value="Dihydrodipicolinate Reductase, domain 2"/>
    <property type="match status" value="1"/>
</dbReference>
<dbReference type="InterPro" id="IPR050463">
    <property type="entry name" value="Gfo/Idh/MocA_oxidrdct_glycsds"/>
</dbReference>
<dbReference type="PANTHER" id="PTHR43818">
    <property type="entry name" value="BCDNA.GH03377"/>
    <property type="match status" value="1"/>
</dbReference>
<evidence type="ECO:0000256" key="1">
    <source>
        <dbReference type="ARBA" id="ARBA00023002"/>
    </source>
</evidence>
<dbReference type="RefSeq" id="WP_006594378.1">
    <property type="nucleotide sequence ID" value="NZ_BAHD01000084.1"/>
</dbReference>
<dbReference type="PANTHER" id="PTHR43818:SF11">
    <property type="entry name" value="BCDNA.GH03377"/>
    <property type="match status" value="1"/>
</dbReference>
<dbReference type="eggNOG" id="COG0673">
    <property type="taxonomic scope" value="Bacteria"/>
</dbReference>
<keyword evidence="2" id="KW-0520">NAD</keyword>
<evidence type="ECO:0000259" key="4">
    <source>
        <dbReference type="Pfam" id="PF22725"/>
    </source>
</evidence>
<keyword evidence="6" id="KW-1185">Reference proteome</keyword>
<evidence type="ECO:0000259" key="3">
    <source>
        <dbReference type="Pfam" id="PF01408"/>
    </source>
</evidence>
<dbReference type="Gene3D" id="3.40.50.720">
    <property type="entry name" value="NAD(P)-binding Rossmann-like Domain"/>
    <property type="match status" value="1"/>
</dbReference>
<sequence>MSLGIAVIGAGMAGKSHAAGYRVAPTLYDTKLPDLRYVSIADVNEPLARATAARYGYERHDASWQAVIEADDVDVISIVVANHLHRPILEAALAAGKHVLCEKPLSDTLQNACAMAAAANAADTTARLGFVYRRAPGLTVIRDLIADGTLGPVLHLSARYWTDYGCDPKAPMSWRYKGGEGTGALADVGSHLAYVAEYLAGEVTAVSGGQLRTVIGERFVPAGAVVGHGLAELSDETEPVENDDYAGFVATFGAGTAGALEVSRVAAGHPNSLIVEVYCANGSASWDQRTPSELGLMLHEGPHGQRGHRRVLLGNDHPYIPGGMPMDVSGVGFGQNNLFEFQCRAFLDEVAGVADPLPVCASLDEGVHNMELLGAVVESATNGGRTVTLG</sequence>
<proteinExistence type="predicted"/>
<name>K6WVK6_9MICO</name>
<dbReference type="GO" id="GO:0016491">
    <property type="term" value="F:oxidoreductase activity"/>
    <property type="evidence" value="ECO:0007669"/>
    <property type="project" value="UniProtKB-KW"/>
</dbReference>
<dbReference type="STRING" id="1184609.KILIM_084_00180"/>
<protein>
    <submittedName>
        <fullName evidence="5">Putative oxidoreductase</fullName>
    </submittedName>
</protein>
<dbReference type="SUPFAM" id="SSF51735">
    <property type="entry name" value="NAD(P)-binding Rossmann-fold domains"/>
    <property type="match status" value="1"/>
</dbReference>
<feature type="domain" description="GFO/IDH/MocA-like oxidoreductase" evidence="4">
    <location>
        <begin position="141"/>
        <end position="284"/>
    </location>
</feature>
<feature type="domain" description="Gfo/Idh/MocA-like oxidoreductase N-terminal" evidence="3">
    <location>
        <begin position="4"/>
        <end position="128"/>
    </location>
</feature>